<feature type="binding site" evidence="6">
    <location>
        <position position="75"/>
    </location>
    <ligand>
        <name>Mn(2+)</name>
        <dbReference type="ChEBI" id="CHEBI:29035"/>
    </ligand>
</feature>
<keyword evidence="4 7" id="KW-0560">Oxidoreductase</keyword>
<evidence type="ECO:0000313" key="10">
    <source>
        <dbReference type="EMBL" id="EKE28250.1"/>
    </source>
</evidence>
<evidence type="ECO:0000256" key="2">
    <source>
        <dbReference type="ARBA" id="ARBA00012682"/>
    </source>
</evidence>
<dbReference type="PANTHER" id="PTHR42769:SF3">
    <property type="entry name" value="SUPEROXIDE DISMUTASE [FE] 2, CHLOROPLASTIC"/>
    <property type="match status" value="1"/>
</dbReference>
<dbReference type="GO" id="GO:0004784">
    <property type="term" value="F:superoxide dismutase activity"/>
    <property type="evidence" value="ECO:0007669"/>
    <property type="project" value="UniProtKB-EC"/>
</dbReference>
<feature type="binding site" evidence="6">
    <location>
        <position position="27"/>
    </location>
    <ligand>
        <name>Mn(2+)</name>
        <dbReference type="ChEBI" id="CHEBI:29035"/>
    </ligand>
</feature>
<dbReference type="PROSITE" id="PS00088">
    <property type="entry name" value="SOD_MN"/>
    <property type="match status" value="1"/>
</dbReference>
<dbReference type="GO" id="GO:0046872">
    <property type="term" value="F:metal ion binding"/>
    <property type="evidence" value="ECO:0007669"/>
    <property type="project" value="UniProtKB-KW"/>
</dbReference>
<evidence type="ECO:0000256" key="5">
    <source>
        <dbReference type="ARBA" id="ARBA00023004"/>
    </source>
</evidence>
<dbReference type="Pfam" id="PF00081">
    <property type="entry name" value="Sod_Fe_N"/>
    <property type="match status" value="1"/>
</dbReference>
<comment type="catalytic activity">
    <reaction evidence="7">
        <text>2 superoxide + 2 H(+) = H2O2 + O2</text>
        <dbReference type="Rhea" id="RHEA:20696"/>
        <dbReference type="ChEBI" id="CHEBI:15378"/>
        <dbReference type="ChEBI" id="CHEBI:15379"/>
        <dbReference type="ChEBI" id="CHEBI:16240"/>
        <dbReference type="ChEBI" id="CHEBI:18421"/>
        <dbReference type="EC" id="1.15.1.1"/>
    </reaction>
</comment>
<reference evidence="10" key="1">
    <citation type="journal article" date="2012" name="Science">
        <title>Fermentation, hydrogen, and sulfur metabolism in multiple uncultivated bacterial phyla.</title>
        <authorList>
            <person name="Wrighton K.C."/>
            <person name="Thomas B.C."/>
            <person name="Sharon I."/>
            <person name="Miller C.S."/>
            <person name="Castelle C.J."/>
            <person name="VerBerkmoes N.C."/>
            <person name="Wilkins M.J."/>
            <person name="Hettich R.L."/>
            <person name="Lipton M.S."/>
            <person name="Williams K.H."/>
            <person name="Long P.E."/>
            <person name="Banfield J.F."/>
        </authorList>
    </citation>
    <scope>NUCLEOTIDE SEQUENCE [LARGE SCALE GENOMIC DNA]</scope>
</reference>
<dbReference type="Pfam" id="PF02777">
    <property type="entry name" value="Sod_Fe_C"/>
    <property type="match status" value="1"/>
</dbReference>
<evidence type="ECO:0000256" key="6">
    <source>
        <dbReference type="PIRSR" id="PIRSR000349-1"/>
    </source>
</evidence>
<evidence type="ECO:0000259" key="9">
    <source>
        <dbReference type="Pfam" id="PF02777"/>
    </source>
</evidence>
<dbReference type="FunFam" id="1.10.287.990:FF:000002">
    <property type="entry name" value="Superoxide dismutase"/>
    <property type="match status" value="1"/>
</dbReference>
<dbReference type="InterPro" id="IPR036314">
    <property type="entry name" value="SOD_C_sf"/>
</dbReference>
<accession>K2GXS8</accession>
<dbReference type="PRINTS" id="PR01703">
    <property type="entry name" value="MNSODISMTASE"/>
</dbReference>
<evidence type="ECO:0000256" key="4">
    <source>
        <dbReference type="ARBA" id="ARBA00023002"/>
    </source>
</evidence>
<keyword evidence="5" id="KW-0408">Iron</keyword>
<dbReference type="EMBL" id="AMFJ01000358">
    <property type="protein sequence ID" value="EKE28250.1"/>
    <property type="molecule type" value="Genomic_DNA"/>
</dbReference>
<feature type="domain" description="Manganese/iron superoxide dismutase N-terminal" evidence="8">
    <location>
        <begin position="3"/>
        <end position="82"/>
    </location>
</feature>
<dbReference type="Gene3D" id="3.55.40.20">
    <property type="entry name" value="Iron/manganese superoxide dismutase, C-terminal domain"/>
    <property type="match status" value="1"/>
</dbReference>
<proteinExistence type="inferred from homology"/>
<dbReference type="InterPro" id="IPR019833">
    <property type="entry name" value="Mn/Fe_SOD_BS"/>
</dbReference>
<name>K2GXS8_9BACT</name>
<dbReference type="SUPFAM" id="SSF54719">
    <property type="entry name" value="Fe,Mn superoxide dismutase (SOD), C-terminal domain"/>
    <property type="match status" value="1"/>
</dbReference>
<sequence length="198" mass="24040">MIHILPELGYPMDALYPNISNETLEYHHGKHHKAYVDNLNKLIAWTEFENSTLEEIVKKAPKWPLFNNAAQVWNHNFYFESFSESPRTIPEGKLLDMIDEKWGSFEMFKQEFNKMAMANFWSGWTWLTRDWTDWPLNIWNTQNASTPLTSREEEWILIPLLTCDIWEHAYYIDYRNRRADYLEKFWNVVDWNIVERRI</sequence>
<protein>
    <recommendedName>
        <fullName evidence="2 7">Superoxide dismutase</fullName>
        <ecNumber evidence="2 7">1.15.1.1</ecNumber>
    </recommendedName>
</protein>
<gene>
    <name evidence="10" type="ORF">ACD_3C00084G0006</name>
</gene>
<dbReference type="InterPro" id="IPR001189">
    <property type="entry name" value="Mn/Fe_SOD"/>
</dbReference>
<comment type="function">
    <text evidence="7">Destroys radicals which are normally produced within the cells and which are toxic to biological systems.</text>
</comment>
<dbReference type="Gene3D" id="1.10.287.990">
    <property type="entry name" value="Fe,Mn superoxide dismutase (SOD) domain"/>
    <property type="match status" value="1"/>
</dbReference>
<feature type="binding site" evidence="6">
    <location>
        <position position="164"/>
    </location>
    <ligand>
        <name>Mn(2+)</name>
        <dbReference type="ChEBI" id="CHEBI:29035"/>
    </ligand>
</feature>
<dbReference type="InterPro" id="IPR019832">
    <property type="entry name" value="Mn/Fe_SOD_C"/>
</dbReference>
<feature type="domain" description="Manganese/iron superoxide dismutase C-terminal" evidence="9">
    <location>
        <begin position="90"/>
        <end position="197"/>
    </location>
</feature>
<dbReference type="SUPFAM" id="SSF46609">
    <property type="entry name" value="Fe,Mn superoxide dismutase (SOD), N-terminal domain"/>
    <property type="match status" value="1"/>
</dbReference>
<evidence type="ECO:0000256" key="7">
    <source>
        <dbReference type="RuleBase" id="RU000414"/>
    </source>
</evidence>
<keyword evidence="3 6" id="KW-0479">Metal-binding</keyword>
<dbReference type="AlphaFoldDB" id="K2GXS8"/>
<evidence type="ECO:0000256" key="3">
    <source>
        <dbReference type="ARBA" id="ARBA00022723"/>
    </source>
</evidence>
<dbReference type="PANTHER" id="PTHR42769">
    <property type="entry name" value="SUPEROXIDE DISMUTASE"/>
    <property type="match status" value="1"/>
</dbReference>
<feature type="binding site" evidence="6">
    <location>
        <position position="168"/>
    </location>
    <ligand>
        <name>Mn(2+)</name>
        <dbReference type="ChEBI" id="CHEBI:29035"/>
    </ligand>
</feature>
<evidence type="ECO:0000256" key="1">
    <source>
        <dbReference type="ARBA" id="ARBA00008714"/>
    </source>
</evidence>
<comment type="caution">
    <text evidence="10">The sequence shown here is derived from an EMBL/GenBank/DDBJ whole genome shotgun (WGS) entry which is preliminary data.</text>
</comment>
<organism evidence="10">
    <name type="scientific">uncultured bacterium</name>
    <name type="common">gcode 4</name>
    <dbReference type="NCBI Taxonomy" id="1234023"/>
    <lineage>
        <taxon>Bacteria</taxon>
        <taxon>environmental samples</taxon>
    </lineage>
</organism>
<evidence type="ECO:0000259" key="8">
    <source>
        <dbReference type="Pfam" id="PF00081"/>
    </source>
</evidence>
<dbReference type="PIRSF" id="PIRSF000349">
    <property type="entry name" value="SODismutase"/>
    <property type="match status" value="1"/>
</dbReference>
<dbReference type="InterPro" id="IPR036324">
    <property type="entry name" value="Mn/Fe_SOD_N_sf"/>
</dbReference>
<dbReference type="EC" id="1.15.1.1" evidence="2 7"/>
<dbReference type="InterPro" id="IPR019831">
    <property type="entry name" value="Mn/Fe_SOD_N"/>
</dbReference>
<comment type="similarity">
    <text evidence="1 7">Belongs to the iron/manganese superoxide dismutase family.</text>
</comment>